<dbReference type="GO" id="GO:0016121">
    <property type="term" value="P:carotene catabolic process"/>
    <property type="evidence" value="ECO:0007669"/>
    <property type="project" value="TreeGrafter"/>
</dbReference>
<keyword evidence="3" id="KW-0223">Dioxygenase</keyword>
<organism evidence="6 7">
    <name type="scientific">Acorus calamus</name>
    <name type="common">Sweet flag</name>
    <dbReference type="NCBI Taxonomy" id="4465"/>
    <lineage>
        <taxon>Eukaryota</taxon>
        <taxon>Viridiplantae</taxon>
        <taxon>Streptophyta</taxon>
        <taxon>Embryophyta</taxon>
        <taxon>Tracheophyta</taxon>
        <taxon>Spermatophyta</taxon>
        <taxon>Magnoliopsida</taxon>
        <taxon>Liliopsida</taxon>
        <taxon>Acoraceae</taxon>
        <taxon>Acorus</taxon>
    </lineage>
</organism>
<keyword evidence="7" id="KW-1185">Reference proteome</keyword>
<comment type="cofactor">
    <cofactor evidence="5">
        <name>Fe(2+)</name>
        <dbReference type="ChEBI" id="CHEBI:29033"/>
    </cofactor>
    <text evidence="5">Binds 1 Fe(2+) ion per subunit.</text>
</comment>
<dbReference type="AlphaFoldDB" id="A0AAV9F8M8"/>
<keyword evidence="3" id="KW-0560">Oxidoreductase</keyword>
<evidence type="ECO:0000256" key="4">
    <source>
        <dbReference type="ARBA" id="ARBA00023004"/>
    </source>
</evidence>
<evidence type="ECO:0000256" key="3">
    <source>
        <dbReference type="ARBA" id="ARBA00022964"/>
    </source>
</evidence>
<name>A0AAV9F8M8_ACOCL</name>
<evidence type="ECO:0000256" key="1">
    <source>
        <dbReference type="ARBA" id="ARBA00006787"/>
    </source>
</evidence>
<evidence type="ECO:0000256" key="2">
    <source>
        <dbReference type="ARBA" id="ARBA00022723"/>
    </source>
</evidence>
<dbReference type="PANTHER" id="PTHR10543:SF58">
    <property type="entry name" value="CAROTENOID CLEAVAGE DIOXYGENASE 4, CHLOROPLASTIC-RELATED"/>
    <property type="match status" value="1"/>
</dbReference>
<feature type="binding site" evidence="5">
    <location>
        <position position="441"/>
    </location>
    <ligand>
        <name>Fe cation</name>
        <dbReference type="ChEBI" id="CHEBI:24875"/>
        <note>catalytic</note>
    </ligand>
</feature>
<dbReference type="Pfam" id="PF03055">
    <property type="entry name" value="RPE65"/>
    <property type="match status" value="1"/>
</dbReference>
<evidence type="ECO:0000256" key="5">
    <source>
        <dbReference type="PIRSR" id="PIRSR604294-1"/>
    </source>
</evidence>
<keyword evidence="4 5" id="KW-0408">Iron</keyword>
<dbReference type="PANTHER" id="PTHR10543">
    <property type="entry name" value="BETA-CAROTENE DIOXYGENASE"/>
    <property type="match status" value="1"/>
</dbReference>
<dbReference type="Proteomes" id="UP001180020">
    <property type="component" value="Unassembled WGS sequence"/>
</dbReference>
<evidence type="ECO:0000313" key="7">
    <source>
        <dbReference type="Proteomes" id="UP001180020"/>
    </source>
</evidence>
<comment type="similarity">
    <text evidence="1">Belongs to the carotenoid oxygenase family.</text>
</comment>
<feature type="binding site" evidence="5">
    <location>
        <position position="379"/>
    </location>
    <ligand>
        <name>Fe cation</name>
        <dbReference type="ChEBI" id="CHEBI:24875"/>
        <note>catalytic</note>
    </ligand>
</feature>
<dbReference type="GO" id="GO:0009570">
    <property type="term" value="C:chloroplast stroma"/>
    <property type="evidence" value="ECO:0007669"/>
    <property type="project" value="TreeGrafter"/>
</dbReference>
<dbReference type="InterPro" id="IPR004294">
    <property type="entry name" value="Carotenoid_Oase"/>
</dbReference>
<evidence type="ECO:0008006" key="8">
    <source>
        <dbReference type="Google" id="ProtNLM"/>
    </source>
</evidence>
<feature type="binding site" evidence="5">
    <location>
        <position position="618"/>
    </location>
    <ligand>
        <name>Fe cation</name>
        <dbReference type="ChEBI" id="CHEBI:24875"/>
        <note>catalytic</note>
    </ligand>
</feature>
<reference evidence="6" key="1">
    <citation type="journal article" date="2023" name="Nat. Commun.">
        <title>Diploid and tetraploid genomes of Acorus and the evolution of monocots.</title>
        <authorList>
            <person name="Ma L."/>
            <person name="Liu K.W."/>
            <person name="Li Z."/>
            <person name="Hsiao Y.Y."/>
            <person name="Qi Y."/>
            <person name="Fu T."/>
            <person name="Tang G.D."/>
            <person name="Zhang D."/>
            <person name="Sun W.H."/>
            <person name="Liu D.K."/>
            <person name="Li Y."/>
            <person name="Chen G.Z."/>
            <person name="Liu X.D."/>
            <person name="Liao X.Y."/>
            <person name="Jiang Y.T."/>
            <person name="Yu X."/>
            <person name="Hao Y."/>
            <person name="Huang J."/>
            <person name="Zhao X.W."/>
            <person name="Ke S."/>
            <person name="Chen Y.Y."/>
            <person name="Wu W.L."/>
            <person name="Hsu J.L."/>
            <person name="Lin Y.F."/>
            <person name="Huang M.D."/>
            <person name="Li C.Y."/>
            <person name="Huang L."/>
            <person name="Wang Z.W."/>
            <person name="Zhao X."/>
            <person name="Zhong W.Y."/>
            <person name="Peng D.H."/>
            <person name="Ahmad S."/>
            <person name="Lan S."/>
            <person name="Zhang J.S."/>
            <person name="Tsai W.C."/>
            <person name="Van de Peer Y."/>
            <person name="Liu Z.J."/>
        </authorList>
    </citation>
    <scope>NUCLEOTIDE SEQUENCE</scope>
    <source>
        <strain evidence="6">CP</strain>
    </source>
</reference>
<proteinExistence type="inferred from homology"/>
<dbReference type="GO" id="GO:0010436">
    <property type="term" value="F:carotenoid dioxygenase activity"/>
    <property type="evidence" value="ECO:0007669"/>
    <property type="project" value="TreeGrafter"/>
</dbReference>
<dbReference type="EMBL" id="JAUJYO010000003">
    <property type="protein sequence ID" value="KAK1322363.1"/>
    <property type="molecule type" value="Genomic_DNA"/>
</dbReference>
<keyword evidence="2 5" id="KW-0479">Metal-binding</keyword>
<protein>
    <recommendedName>
        <fullName evidence="8">Carotenoid cleavage dioxygenase 4</fullName>
    </recommendedName>
</protein>
<gene>
    <name evidence="6" type="ORF">QJS10_CPA03g01481</name>
</gene>
<comment type="caution">
    <text evidence="6">The sequence shown here is derived from an EMBL/GenBank/DDBJ whole genome shotgun (WGS) entry which is preliminary data.</text>
</comment>
<reference evidence="6" key="2">
    <citation type="submission" date="2023-06" db="EMBL/GenBank/DDBJ databases">
        <authorList>
            <person name="Ma L."/>
            <person name="Liu K.-W."/>
            <person name="Li Z."/>
            <person name="Hsiao Y.-Y."/>
            <person name="Qi Y."/>
            <person name="Fu T."/>
            <person name="Tang G."/>
            <person name="Zhang D."/>
            <person name="Sun W.-H."/>
            <person name="Liu D.-K."/>
            <person name="Li Y."/>
            <person name="Chen G.-Z."/>
            <person name="Liu X.-D."/>
            <person name="Liao X.-Y."/>
            <person name="Jiang Y.-T."/>
            <person name="Yu X."/>
            <person name="Hao Y."/>
            <person name="Huang J."/>
            <person name="Zhao X.-W."/>
            <person name="Ke S."/>
            <person name="Chen Y.-Y."/>
            <person name="Wu W.-L."/>
            <person name="Hsu J.-L."/>
            <person name="Lin Y.-F."/>
            <person name="Huang M.-D."/>
            <person name="Li C.-Y."/>
            <person name="Huang L."/>
            <person name="Wang Z.-W."/>
            <person name="Zhao X."/>
            <person name="Zhong W.-Y."/>
            <person name="Peng D.-H."/>
            <person name="Ahmad S."/>
            <person name="Lan S."/>
            <person name="Zhang J.-S."/>
            <person name="Tsai W.-C."/>
            <person name="Van De Peer Y."/>
            <person name="Liu Z.-J."/>
        </authorList>
    </citation>
    <scope>NUCLEOTIDE SEQUENCE</scope>
    <source>
        <strain evidence="6">CP</strain>
        <tissue evidence="6">Leaves</tissue>
    </source>
</reference>
<feature type="binding site" evidence="5">
    <location>
        <position position="328"/>
    </location>
    <ligand>
        <name>Fe cation</name>
        <dbReference type="ChEBI" id="CHEBI:24875"/>
        <note>catalytic</note>
    </ligand>
</feature>
<evidence type="ECO:0000313" key="6">
    <source>
        <dbReference type="EMBL" id="KAK1322363.1"/>
    </source>
</evidence>
<sequence>MEVVASSPFIPHPPPISTSTLSMQSSFSTISTLFQSRQALPLLNTIISKYSSSDTKLINPRSHPISRSISSSSSNDNTPIFISTTKTISTTGSTILLSSLLQTAAKKQRRSVPTALPSSSSSLPVMVCDALEQAINEFMEPTLRPSVDPTHVLAGNFSPVSELPPTDCPEIEGELPACLDGAYIRNGPNPQHYPTGSHHLFEGDGMLHCLRISRGHASFCGRYVRTYKYTLEQQLGSSVLPKFFSGFRGLAGVARVAVSMFRVLTGQFDPRKGIGLANTSLAYFGGMLLALCECDLPYSIYVSPDDGDILTIGRHDFDKRLSMWMTAHPKKDPDTGEMFAFRCGLLPPFLTYFVFDADGTKRRPDVPIFSNMTHPSFVHDFAITKKYALFCDIQLGISRPGGASPITCDPGKVSRIGVLPRYATDESQMRWFDVPGFNMMHSINAWDDDDDTSIVLIAPNILMIEHILEDIKLIHCSMEKVRIDLKSGTVSRTKLSEQNLELGAINAAYLTKRNRYAYMGLGEPIPKISGVVKLDLELGKTVATRVYGPGCYGGEPFFVPSSSSSGQGMNEEDDGYVVSYVHDEVKGESKFLVLDAKSPELDVVASVKLPRRVPYGFHGLFVSEDELKQQRPLL</sequence>
<dbReference type="GO" id="GO:0046872">
    <property type="term" value="F:metal ion binding"/>
    <property type="evidence" value="ECO:0007669"/>
    <property type="project" value="UniProtKB-KW"/>
</dbReference>
<accession>A0AAV9F8M8</accession>